<feature type="compositionally biased region" description="Polar residues" evidence="7">
    <location>
        <begin position="265"/>
        <end position="275"/>
    </location>
</feature>
<dbReference type="Pfam" id="PF00892">
    <property type="entry name" value="EamA"/>
    <property type="match status" value="1"/>
</dbReference>
<name>A0AAV1S915_9ROSI</name>
<evidence type="ECO:0000256" key="2">
    <source>
        <dbReference type="ARBA" id="ARBA00007635"/>
    </source>
</evidence>
<feature type="transmembrane region" description="Helical" evidence="6">
    <location>
        <begin position="51"/>
        <end position="69"/>
    </location>
</feature>
<dbReference type="InterPro" id="IPR030184">
    <property type="entry name" value="WAT1-related"/>
</dbReference>
<keyword evidence="3 6" id="KW-0812">Transmembrane</keyword>
<dbReference type="InterPro" id="IPR000620">
    <property type="entry name" value="EamA_dom"/>
</dbReference>
<evidence type="ECO:0000256" key="6">
    <source>
        <dbReference type="RuleBase" id="RU363077"/>
    </source>
</evidence>
<evidence type="ECO:0000313" key="10">
    <source>
        <dbReference type="Proteomes" id="UP001314170"/>
    </source>
</evidence>
<feature type="transmembrane region" description="Helical" evidence="6">
    <location>
        <begin position="220"/>
        <end position="239"/>
    </location>
</feature>
<keyword evidence="5 6" id="KW-0472">Membrane</keyword>
<evidence type="ECO:0000256" key="7">
    <source>
        <dbReference type="SAM" id="MobiDB-lite"/>
    </source>
</evidence>
<feature type="domain" description="EamA" evidence="8">
    <location>
        <begin position="20"/>
        <end position="160"/>
    </location>
</feature>
<evidence type="ECO:0000256" key="5">
    <source>
        <dbReference type="ARBA" id="ARBA00023136"/>
    </source>
</evidence>
<proteinExistence type="inferred from homology"/>
<feature type="transmembrane region" description="Helical" evidence="6">
    <location>
        <begin position="20"/>
        <end position="39"/>
    </location>
</feature>
<dbReference type="PANTHER" id="PTHR31218">
    <property type="entry name" value="WAT1-RELATED PROTEIN"/>
    <property type="match status" value="1"/>
</dbReference>
<feature type="transmembrane region" description="Helical" evidence="6">
    <location>
        <begin position="144"/>
        <end position="164"/>
    </location>
</feature>
<dbReference type="EMBL" id="CAWUPB010001173">
    <property type="protein sequence ID" value="CAK7347000.1"/>
    <property type="molecule type" value="Genomic_DNA"/>
</dbReference>
<dbReference type="GO" id="GO:0016020">
    <property type="term" value="C:membrane"/>
    <property type="evidence" value="ECO:0007669"/>
    <property type="project" value="UniProtKB-SubCell"/>
</dbReference>
<accession>A0AAV1S915</accession>
<feature type="transmembrane region" description="Helical" evidence="6">
    <location>
        <begin position="110"/>
        <end position="132"/>
    </location>
</feature>
<gene>
    <name evidence="9" type="ORF">DCAF_LOCUS19680</name>
</gene>
<comment type="similarity">
    <text evidence="2 6">Belongs to the drug/metabolite transporter (DMT) superfamily. Plant drug/metabolite exporter (P-DME) (TC 2.A.7.4) family.</text>
</comment>
<evidence type="ECO:0000256" key="4">
    <source>
        <dbReference type="ARBA" id="ARBA00022989"/>
    </source>
</evidence>
<keyword evidence="4 6" id="KW-1133">Transmembrane helix</keyword>
<feature type="region of interest" description="Disordered" evidence="7">
    <location>
        <begin position="248"/>
        <end position="275"/>
    </location>
</feature>
<evidence type="ECO:0000256" key="3">
    <source>
        <dbReference type="ARBA" id="ARBA00022692"/>
    </source>
</evidence>
<dbReference type="InterPro" id="IPR037185">
    <property type="entry name" value="EmrE-like"/>
</dbReference>
<dbReference type="SUPFAM" id="SSF103481">
    <property type="entry name" value="Multidrug resistance efflux transporter EmrE"/>
    <property type="match status" value="1"/>
</dbReference>
<protein>
    <recommendedName>
        <fullName evidence="6">WAT1-related protein</fullName>
    </recommendedName>
</protein>
<evidence type="ECO:0000313" key="9">
    <source>
        <dbReference type="EMBL" id="CAK7347000.1"/>
    </source>
</evidence>
<comment type="subcellular location">
    <subcellularLocation>
        <location evidence="1 6">Membrane</location>
        <topology evidence="1 6">Multi-pass membrane protein</topology>
    </subcellularLocation>
</comment>
<comment type="caution">
    <text evidence="9">The sequence shown here is derived from an EMBL/GenBank/DDBJ whole genome shotgun (WGS) entry which is preliminary data.</text>
</comment>
<organism evidence="9 10">
    <name type="scientific">Dovyalis caffra</name>
    <dbReference type="NCBI Taxonomy" id="77055"/>
    <lineage>
        <taxon>Eukaryota</taxon>
        <taxon>Viridiplantae</taxon>
        <taxon>Streptophyta</taxon>
        <taxon>Embryophyta</taxon>
        <taxon>Tracheophyta</taxon>
        <taxon>Spermatophyta</taxon>
        <taxon>Magnoliopsida</taxon>
        <taxon>eudicotyledons</taxon>
        <taxon>Gunneridae</taxon>
        <taxon>Pentapetalae</taxon>
        <taxon>rosids</taxon>
        <taxon>fabids</taxon>
        <taxon>Malpighiales</taxon>
        <taxon>Salicaceae</taxon>
        <taxon>Flacourtieae</taxon>
        <taxon>Dovyalis</taxon>
    </lineage>
</organism>
<dbReference type="Proteomes" id="UP001314170">
    <property type="component" value="Unassembled WGS sequence"/>
</dbReference>
<evidence type="ECO:0000256" key="1">
    <source>
        <dbReference type="ARBA" id="ARBA00004141"/>
    </source>
</evidence>
<keyword evidence="10" id="KW-1185">Reference proteome</keyword>
<dbReference type="GO" id="GO:0022857">
    <property type="term" value="F:transmembrane transporter activity"/>
    <property type="evidence" value="ECO:0007669"/>
    <property type="project" value="InterPro"/>
</dbReference>
<dbReference type="AlphaFoldDB" id="A0AAV1S915"/>
<evidence type="ECO:0000259" key="8">
    <source>
        <dbReference type="Pfam" id="PF00892"/>
    </source>
</evidence>
<reference evidence="9 10" key="1">
    <citation type="submission" date="2024-01" db="EMBL/GenBank/DDBJ databases">
        <authorList>
            <person name="Waweru B."/>
        </authorList>
    </citation>
    <scope>NUCLEOTIDE SEQUENCE [LARGE SCALE GENOMIC DNA]</scope>
</reference>
<sequence>MGDPACSGKSSAMFIRMTPYILMVCTQFGSAGNCILNMLSLHRGMNRYVLIVYRNGVAALVFAPFALLLERKIRPKMTLSVVLQIMALALLEPILDQGFGYLGLKYTSATFAAAFVNVVPSATFVIAMICGLERVRIKEIRSEAKIIGTLVTFGGALLMTMYQVENDKEVPGRTEPNLPDMLGGQHSKFGHSTHCSTPPWFMGRWLGHQALHSPLHSEKLHLGSIIGGIVIVIGLYFVVWGKSKDYSTPEVSTTDEKDDHPQELPVTTINVATTN</sequence>